<dbReference type="Gene3D" id="3.30.360.10">
    <property type="entry name" value="Dihydrodipicolinate Reductase, domain 2"/>
    <property type="match status" value="1"/>
</dbReference>
<organism evidence="5 6">
    <name type="scientific">Streptomyces griseoaurantiacus</name>
    <dbReference type="NCBI Taxonomy" id="68213"/>
    <lineage>
        <taxon>Bacteria</taxon>
        <taxon>Bacillati</taxon>
        <taxon>Actinomycetota</taxon>
        <taxon>Actinomycetes</taxon>
        <taxon>Kitasatosporales</taxon>
        <taxon>Streptomycetaceae</taxon>
        <taxon>Streptomyces</taxon>
        <taxon>Streptomyces aurantiacus group</taxon>
    </lineage>
</organism>
<proteinExistence type="predicted"/>
<accession>A0A1G7MDK7</accession>
<dbReference type="InterPro" id="IPR050463">
    <property type="entry name" value="Gfo/Idh/MocA_oxidrdct_glycsds"/>
</dbReference>
<evidence type="ECO:0000259" key="3">
    <source>
        <dbReference type="Pfam" id="PF01408"/>
    </source>
</evidence>
<dbReference type="Pfam" id="PF01408">
    <property type="entry name" value="GFO_IDH_MocA"/>
    <property type="match status" value="1"/>
</dbReference>
<evidence type="ECO:0000256" key="2">
    <source>
        <dbReference type="SAM" id="MobiDB-lite"/>
    </source>
</evidence>
<dbReference type="Proteomes" id="UP000198614">
    <property type="component" value="Unassembled WGS sequence"/>
</dbReference>
<evidence type="ECO:0000313" key="6">
    <source>
        <dbReference type="Proteomes" id="UP000198614"/>
    </source>
</evidence>
<reference evidence="5 6" key="1">
    <citation type="submission" date="2016-10" db="EMBL/GenBank/DDBJ databases">
        <authorList>
            <person name="de Groot N.N."/>
        </authorList>
    </citation>
    <scope>NUCLEOTIDE SEQUENCE [LARGE SCALE GENOMIC DNA]</scope>
    <source>
        <strain evidence="5 6">CGMCC 4.1859</strain>
    </source>
</reference>
<sequence>MTAAPYGRGRDGRRPWTAHGQMAAPQRTALRIGMIGLGVISRFYLAALERSPEAELVAVCDRDPAALAGLPAHLERHTDHRRLLREAEVDAVVVNVPNDAHFPVCRDALAAGRAVCVEKPLATRVADARALDRYARERGLPLFTSFHRRYNDPVRALLGRLPEGVPVDTLTVRYKETIEEHAGRDRWYLDPARCGGGCLADNGPNALDLVRLFLGGDVSVDRVALDRDRLGVDRAARMLLRAPATGARARVELDWSYPGERKTVEVRLADGRADAADMLAGHTEFKGSLWHEYAGVLRDFARVVRAHGTSGTRSRPASRPGPASPVGSGPGPAPDGLAVAELVAACYTLADGTPEREETHA</sequence>
<dbReference type="OrthoDB" id="9815825at2"/>
<dbReference type="PANTHER" id="PTHR43818:SF11">
    <property type="entry name" value="BCDNA.GH03377"/>
    <property type="match status" value="1"/>
</dbReference>
<dbReference type="GO" id="GO:0000166">
    <property type="term" value="F:nucleotide binding"/>
    <property type="evidence" value="ECO:0007669"/>
    <property type="project" value="InterPro"/>
</dbReference>
<feature type="domain" description="GFO/IDH/MocA-like oxidoreductase" evidence="4">
    <location>
        <begin position="177"/>
        <end position="272"/>
    </location>
</feature>
<dbReference type="Pfam" id="PF22725">
    <property type="entry name" value="GFO_IDH_MocA_C3"/>
    <property type="match status" value="1"/>
</dbReference>
<dbReference type="EMBL" id="FNAX01000009">
    <property type="protein sequence ID" value="SDF59746.1"/>
    <property type="molecule type" value="Genomic_DNA"/>
</dbReference>
<feature type="region of interest" description="Disordered" evidence="2">
    <location>
        <begin position="1"/>
        <end position="21"/>
    </location>
</feature>
<dbReference type="SUPFAM" id="SSF51735">
    <property type="entry name" value="NAD(P)-binding Rossmann-fold domains"/>
    <property type="match status" value="1"/>
</dbReference>
<dbReference type="GO" id="GO:0016491">
    <property type="term" value="F:oxidoreductase activity"/>
    <property type="evidence" value="ECO:0007669"/>
    <property type="project" value="UniProtKB-KW"/>
</dbReference>
<keyword evidence="1" id="KW-0560">Oxidoreductase</keyword>
<dbReference type="Gene3D" id="3.40.50.720">
    <property type="entry name" value="NAD(P)-binding Rossmann-like Domain"/>
    <property type="match status" value="1"/>
</dbReference>
<dbReference type="InterPro" id="IPR036291">
    <property type="entry name" value="NAD(P)-bd_dom_sf"/>
</dbReference>
<dbReference type="InterPro" id="IPR055170">
    <property type="entry name" value="GFO_IDH_MocA-like_dom"/>
</dbReference>
<feature type="region of interest" description="Disordered" evidence="2">
    <location>
        <begin position="307"/>
        <end position="336"/>
    </location>
</feature>
<feature type="compositionally biased region" description="Low complexity" evidence="2">
    <location>
        <begin position="308"/>
        <end position="327"/>
    </location>
</feature>
<name>A0A1G7MDK7_9ACTN</name>
<feature type="domain" description="Gfo/Idh/MocA-like oxidoreductase N-terminal" evidence="3">
    <location>
        <begin position="30"/>
        <end position="143"/>
    </location>
</feature>
<dbReference type="AlphaFoldDB" id="A0A1G7MDK7"/>
<evidence type="ECO:0000256" key="1">
    <source>
        <dbReference type="ARBA" id="ARBA00023002"/>
    </source>
</evidence>
<gene>
    <name evidence="5" type="ORF">SAMN05216260_109149</name>
</gene>
<dbReference type="PANTHER" id="PTHR43818">
    <property type="entry name" value="BCDNA.GH03377"/>
    <property type="match status" value="1"/>
</dbReference>
<dbReference type="InterPro" id="IPR000683">
    <property type="entry name" value="Gfo/Idh/MocA-like_OxRdtase_N"/>
</dbReference>
<protein>
    <submittedName>
        <fullName evidence="5">Predicted dehydrogenase</fullName>
    </submittedName>
</protein>
<evidence type="ECO:0000313" key="5">
    <source>
        <dbReference type="EMBL" id="SDF59746.1"/>
    </source>
</evidence>
<evidence type="ECO:0000259" key="4">
    <source>
        <dbReference type="Pfam" id="PF22725"/>
    </source>
</evidence>
<dbReference type="SUPFAM" id="SSF55347">
    <property type="entry name" value="Glyceraldehyde-3-phosphate dehydrogenase-like, C-terminal domain"/>
    <property type="match status" value="1"/>
</dbReference>